<name>Q605V0_METCA</name>
<gene>
    <name evidence="2" type="ordered locus">MCA2176</name>
</gene>
<dbReference type="Proteomes" id="UP000006821">
    <property type="component" value="Chromosome"/>
</dbReference>
<dbReference type="KEGG" id="mca:MCA2176"/>
<proteinExistence type="predicted"/>
<accession>Q605V0</accession>
<evidence type="ECO:0000313" key="2">
    <source>
        <dbReference type="EMBL" id="AAU91592.1"/>
    </source>
</evidence>
<organism evidence="2 3">
    <name type="scientific">Methylococcus capsulatus (strain ATCC 33009 / NCIMB 11132 / Bath)</name>
    <dbReference type="NCBI Taxonomy" id="243233"/>
    <lineage>
        <taxon>Bacteria</taxon>
        <taxon>Pseudomonadati</taxon>
        <taxon>Pseudomonadota</taxon>
        <taxon>Gammaproteobacteria</taxon>
        <taxon>Methylococcales</taxon>
        <taxon>Methylococcaceae</taxon>
        <taxon>Methylococcus</taxon>
    </lineage>
</organism>
<evidence type="ECO:0000313" key="3">
    <source>
        <dbReference type="Proteomes" id="UP000006821"/>
    </source>
</evidence>
<dbReference type="EMBL" id="AE017282">
    <property type="protein sequence ID" value="AAU91592.1"/>
    <property type="molecule type" value="Genomic_DNA"/>
</dbReference>
<protein>
    <submittedName>
        <fullName evidence="2">Uncharacterized protein</fullName>
    </submittedName>
</protein>
<reference evidence="2 3" key="1">
    <citation type="journal article" date="2004" name="PLoS Biol.">
        <title>Genomic insights into methanotrophy: the complete genome sequence of Methylococcus capsulatus (Bath).</title>
        <authorList>
            <person name="Ward N.L."/>
            <person name="Larsen O."/>
            <person name="Sakwa J."/>
            <person name="Bruseth L."/>
            <person name="Khouri H.M."/>
            <person name="Durkin A.S."/>
            <person name="Dimitrov G."/>
            <person name="Jiang L."/>
            <person name="Scanlan D."/>
            <person name="Kang K.H."/>
            <person name="Lewis M.R."/>
            <person name="Nelson K.E."/>
            <person name="Methe B.A."/>
            <person name="Wu M."/>
            <person name="Heidelberg J.F."/>
            <person name="Paulsen I.T."/>
            <person name="Fouts D.E."/>
            <person name="Ravel J."/>
            <person name="Tettelin H."/>
            <person name="Ren Q."/>
            <person name="Read T.D."/>
            <person name="DeBoy R.T."/>
            <person name="Seshadri R."/>
            <person name="Salzberg S.L."/>
            <person name="Jensen H.B."/>
            <person name="Birkeland N.K."/>
            <person name="Nelson W.C."/>
            <person name="Dodson R.J."/>
            <person name="Grindhaug S.H."/>
            <person name="Holt I.E."/>
            <person name="Eidhammer I."/>
            <person name="Jonasen I."/>
            <person name="Vanaken S."/>
            <person name="Utterback T.R."/>
            <person name="Feldblyum T.V."/>
            <person name="Fraser C.M."/>
            <person name="Lillehaug J.R."/>
            <person name="Eisen J.A."/>
        </authorList>
    </citation>
    <scope>NUCLEOTIDE SEQUENCE [LARGE SCALE GENOMIC DNA]</scope>
    <source>
        <strain evidence="3">ATCC 33009 / NCIMB 11132 / Bath</strain>
    </source>
</reference>
<sequence length="128" mass="13719">MNLRGCAKNPAASGGYRNASMFSGAFGSSLPPGTRRKTSTGGCASNPELGALGDSAQVSFARHVPDCVSAGWNIQGSSLRPQHGFGVGRFISKTSMDISMLWCRRRVLRGRVDRVLENPRESVGEYLQ</sequence>
<dbReference type="HOGENOM" id="CLU_1957007_0_0_6"/>
<evidence type="ECO:0000256" key="1">
    <source>
        <dbReference type="SAM" id="MobiDB-lite"/>
    </source>
</evidence>
<feature type="region of interest" description="Disordered" evidence="1">
    <location>
        <begin position="27"/>
        <end position="46"/>
    </location>
</feature>
<dbReference type="AlphaFoldDB" id="Q605V0"/>